<protein>
    <recommendedName>
        <fullName evidence="4">UPAR/Ly6 domain-containing protein</fullName>
    </recommendedName>
</protein>
<dbReference type="GeneTree" id="ENSGT00730000112167"/>
<feature type="chain" id="PRO_5003578082" description="UPAR/Ly6 domain-containing protein" evidence="1">
    <location>
        <begin position="21"/>
        <end position="153"/>
    </location>
</feature>
<feature type="signal peptide" evidence="1">
    <location>
        <begin position="1"/>
        <end position="20"/>
    </location>
</feature>
<reference evidence="3" key="1">
    <citation type="submission" date="2003-08" db="EMBL/GenBank/DDBJ databases">
        <authorList>
            <person name="Birren B."/>
            <person name="Nusbaum C."/>
            <person name="Abebe A."/>
            <person name="Abouelleil A."/>
            <person name="Adekoya E."/>
            <person name="Ait-zahra M."/>
            <person name="Allen N."/>
            <person name="Allen T."/>
            <person name="An P."/>
            <person name="Anderson M."/>
            <person name="Anderson S."/>
            <person name="Arachchi H."/>
            <person name="Armbruster J."/>
            <person name="Bachantsang P."/>
            <person name="Baldwin J."/>
            <person name="Barry A."/>
            <person name="Bayul T."/>
            <person name="Blitshsteyn B."/>
            <person name="Bloom T."/>
            <person name="Blye J."/>
            <person name="Boguslavskiy L."/>
            <person name="Borowsky M."/>
            <person name="Boukhgalter B."/>
            <person name="Brunache A."/>
            <person name="Butler J."/>
            <person name="Calixte N."/>
            <person name="Calvo S."/>
            <person name="Camarata J."/>
            <person name="Campo K."/>
            <person name="Chang J."/>
            <person name="Cheshatsang Y."/>
            <person name="Citroen M."/>
            <person name="Collymore A."/>
            <person name="Considine T."/>
            <person name="Cook A."/>
            <person name="Cooke P."/>
            <person name="Corum B."/>
            <person name="Cuomo C."/>
            <person name="David R."/>
            <person name="Dawoe T."/>
            <person name="Degray S."/>
            <person name="Dodge S."/>
            <person name="Dooley K."/>
            <person name="Dorje P."/>
            <person name="Dorjee K."/>
            <person name="Dorris L."/>
            <person name="Duffey N."/>
            <person name="Dupes A."/>
            <person name="Elkins T."/>
            <person name="Engels R."/>
            <person name="Erickson J."/>
            <person name="Farina A."/>
            <person name="Faro S."/>
            <person name="Ferreira P."/>
            <person name="Fischer H."/>
            <person name="Fitzgerald M."/>
            <person name="Foley K."/>
            <person name="Gage D."/>
            <person name="Galagan J."/>
            <person name="Gearin G."/>
            <person name="Gnerre S."/>
            <person name="Gnirke A."/>
            <person name="Goyette A."/>
            <person name="Graham J."/>
            <person name="Grandbois E."/>
            <person name="Gyaltsen K."/>
            <person name="Hafez N."/>
            <person name="Hagopian D."/>
            <person name="Hagos B."/>
            <person name="Hall J."/>
            <person name="Hatcher B."/>
            <person name="Heller A."/>
            <person name="Higgins H."/>
            <person name="Honan T."/>
            <person name="Horn A."/>
            <person name="Houde N."/>
            <person name="Hughes L."/>
            <person name="Hulme W."/>
            <person name="Husby E."/>
            <person name="Iliev I."/>
            <person name="Jaffe D."/>
            <person name="Jones C."/>
            <person name="Kamal M."/>
            <person name="Kamat A."/>
            <person name="Kamvysselis M."/>
            <person name="Karlsson E."/>
            <person name="Kells C."/>
            <person name="Kieu A."/>
            <person name="Kisner P."/>
            <person name="Kodira C."/>
            <person name="Kulbokas E."/>
            <person name="Labutti K."/>
            <person name="Lama D."/>
            <person name="Landers T."/>
            <person name="Leger J."/>
            <person name="Levine S."/>
            <person name="Lewis D."/>
            <person name="Lewis T."/>
            <person name="Lindblad-toh K."/>
            <person name="Liu X."/>
            <person name="Lokyitsang T."/>
            <person name="Lokyitsang Y."/>
            <person name="Lucien O."/>
            <person name="Lui A."/>
            <person name="Ma L.J."/>
            <person name="Mabbitt R."/>
            <person name="Macdonald J."/>
            <person name="Maclean C."/>
            <person name="Major J."/>
            <person name="Manning J."/>
            <person name="Marabella R."/>
            <person name="Maru K."/>
            <person name="Matthews C."/>
            <person name="Mauceli E."/>
            <person name="Mccarthy M."/>
            <person name="Mcdonough S."/>
            <person name="Mcghee T."/>
            <person name="Meldrim J."/>
            <person name="Meneus L."/>
            <person name="Mesirov J."/>
            <person name="Mihalev A."/>
            <person name="Mihova T."/>
            <person name="Mikkelsen T."/>
            <person name="Mlenga V."/>
            <person name="Moru K."/>
            <person name="Mozes J."/>
            <person name="Mulrain L."/>
            <person name="Munson G."/>
            <person name="Naylor J."/>
            <person name="Newes C."/>
            <person name="Nguyen C."/>
            <person name="Nguyen N."/>
            <person name="Nguyen T."/>
            <person name="Nicol R."/>
            <person name="Nielsen C."/>
            <person name="Nizzari M."/>
            <person name="Norbu C."/>
            <person name="Norbu N."/>
            <person name="O'donnell P."/>
            <person name="Okoawo O."/>
            <person name="O'leary S."/>
            <person name="Omotosho B."/>
            <person name="O'neill K."/>
            <person name="Osman S."/>
            <person name="Parker S."/>
            <person name="Perrin D."/>
            <person name="Phunkhang P."/>
            <person name="Piqani B."/>
            <person name="Purcell S."/>
            <person name="Rachupka T."/>
            <person name="Ramasamy U."/>
            <person name="Rameau R."/>
            <person name="Ray V."/>
            <person name="Raymond C."/>
            <person name="Retta R."/>
            <person name="Richardson S."/>
            <person name="Rise C."/>
            <person name="Rodriguez J."/>
            <person name="Rogers J."/>
            <person name="Rogov P."/>
            <person name="Rutman M."/>
            <person name="Schupbach R."/>
            <person name="Seaman C."/>
            <person name="Settipalli S."/>
            <person name="Sharpe T."/>
            <person name="Sheridan J."/>
            <person name="Sherpa N."/>
            <person name="Shi J."/>
            <person name="Smirnov S."/>
            <person name="Smith C."/>
            <person name="Sougnez C."/>
            <person name="Spencer B."/>
            <person name="Stalker J."/>
            <person name="Stange-thomann N."/>
            <person name="Stavropoulos S."/>
            <person name="Stetson K."/>
            <person name="Stone C."/>
            <person name="Stone S."/>
            <person name="Stubbs M."/>
            <person name="Talamas J."/>
            <person name="Tchuinga P."/>
            <person name="Tenzing P."/>
            <person name="Tesfaye S."/>
            <person name="Theodore J."/>
            <person name="Thoulutsang Y."/>
            <person name="Topham K."/>
            <person name="Towey S."/>
            <person name="Tsamla T."/>
            <person name="Tsomo N."/>
            <person name="Vallee D."/>
            <person name="Vassiliev H."/>
            <person name="Venkataraman V."/>
            <person name="Vinson J."/>
            <person name="Vo A."/>
            <person name="Wade C."/>
            <person name="Wang S."/>
            <person name="Wangchuk T."/>
            <person name="Wangdi T."/>
            <person name="Whittaker C."/>
            <person name="Wilkinson J."/>
            <person name="Wu Y."/>
            <person name="Wyman D."/>
            <person name="Yadav S."/>
            <person name="Yang S."/>
            <person name="Yang X."/>
            <person name="Yeager S."/>
            <person name="Yee E."/>
            <person name="Young G."/>
            <person name="Zainoun J."/>
            <person name="Zembeck L."/>
            <person name="Zimmer A."/>
            <person name="Zody M."/>
            <person name="Lander E."/>
        </authorList>
    </citation>
    <scope>NUCLEOTIDE SEQUENCE [LARGE SCALE GENOMIC DNA]</scope>
</reference>
<dbReference type="Proteomes" id="UP000007875">
    <property type="component" value="Unassembled WGS sequence"/>
</dbReference>
<reference evidence="2" key="3">
    <citation type="submission" date="2025-09" db="UniProtKB">
        <authorList>
            <consortium name="Ensembl"/>
        </authorList>
    </citation>
    <scope>IDENTIFICATION</scope>
</reference>
<keyword evidence="3" id="KW-1185">Reference proteome</keyword>
<dbReference type="HOGENOM" id="CLU_1744564_0_0_1"/>
<evidence type="ECO:0000256" key="1">
    <source>
        <dbReference type="SAM" id="SignalP"/>
    </source>
</evidence>
<evidence type="ECO:0000313" key="2">
    <source>
        <dbReference type="Ensembl" id="ENSCSAVP00000004562.1"/>
    </source>
</evidence>
<reference evidence="2" key="2">
    <citation type="submission" date="2025-08" db="UniProtKB">
        <authorList>
            <consortium name="Ensembl"/>
        </authorList>
    </citation>
    <scope>IDENTIFICATION</scope>
</reference>
<name>H2YGW3_CIOSA</name>
<dbReference type="InParanoid" id="H2YGW3"/>
<sequence length="153" mass="15770">MKSFILFGMVLAVLAPTAISIQCLTGHDITASAATIFPVGNFSTMTNCPAGNDACVRATATGHMLGLSVSGIGYLCAARANCTLLATQCSTIAQNIINAQATITSCQALCCFTDNCNAQPINGVGETNILRSATVMLAAVCHVIFWGSTFSVI</sequence>
<accession>H2YGW3</accession>
<keyword evidence="1" id="KW-0732">Signal</keyword>
<dbReference type="AlphaFoldDB" id="H2YGW3"/>
<dbReference type="Ensembl" id="ENSCSAVT00000004628.1">
    <property type="protein sequence ID" value="ENSCSAVP00000004562.1"/>
    <property type="gene ID" value="ENSCSAVG00000002717.1"/>
</dbReference>
<evidence type="ECO:0008006" key="4">
    <source>
        <dbReference type="Google" id="ProtNLM"/>
    </source>
</evidence>
<dbReference type="OMA" id="GCCETEN"/>
<organism evidence="2 3">
    <name type="scientific">Ciona savignyi</name>
    <name type="common">Pacific transparent sea squirt</name>
    <dbReference type="NCBI Taxonomy" id="51511"/>
    <lineage>
        <taxon>Eukaryota</taxon>
        <taxon>Metazoa</taxon>
        <taxon>Chordata</taxon>
        <taxon>Tunicata</taxon>
        <taxon>Ascidiacea</taxon>
        <taxon>Phlebobranchia</taxon>
        <taxon>Cionidae</taxon>
        <taxon>Ciona</taxon>
    </lineage>
</organism>
<evidence type="ECO:0000313" key="3">
    <source>
        <dbReference type="Proteomes" id="UP000007875"/>
    </source>
</evidence>
<proteinExistence type="predicted"/>